<dbReference type="SUPFAM" id="SSF88633">
    <property type="entry name" value="Positive stranded ssRNA viruses"/>
    <property type="match status" value="1"/>
</dbReference>
<evidence type="ECO:0000259" key="4">
    <source>
        <dbReference type="Pfam" id="PF00729"/>
    </source>
</evidence>
<evidence type="ECO:0000256" key="2">
    <source>
        <dbReference type="ARBA" id="ARBA00022561"/>
    </source>
</evidence>
<dbReference type="InterPro" id="IPR029053">
    <property type="entry name" value="Viral_coat"/>
</dbReference>
<dbReference type="Pfam" id="PF00729">
    <property type="entry name" value="Viral_coat"/>
    <property type="match status" value="1"/>
</dbReference>
<dbReference type="GO" id="GO:0019028">
    <property type="term" value="C:viral capsid"/>
    <property type="evidence" value="ECO:0007669"/>
    <property type="project" value="UniProtKB-KW"/>
</dbReference>
<keyword evidence="2" id="KW-0167">Capsid protein</keyword>
<protein>
    <submittedName>
        <fullName evidence="5">Capsid protein</fullName>
    </submittedName>
</protein>
<dbReference type="EMBL" id="KP406530">
    <property type="protein sequence ID" value="AKM12421.1"/>
    <property type="molecule type" value="Genomic_DNA"/>
</dbReference>
<sequence length="427" mass="46229">MSKNVRRAPAKRAVARRAPAKRAPAKRAPRRQAVNHSVNQVVPEGDFYDSAGSLLGKGLAIAGRTAAKFFGLGDYEIKRNVLMSGNLPEVYNMPKGGGTIIRYQEYLGDIITSSTPGDFKIDAYNIQPGLPASFPWLSQIAANYEQYSLEGIVYQFKSTSANALNSVNTALGSVMLATNYDVSDPPFVSKSEMLNYEYSSSCKPSESVLHMIECDPKQSVLTELYTRTGELPSNKDLKFYDLGKFQIATVGFQGTSVNIGELHVTYQVRLLKPKLFSTLGEDIANYQTGCTDYTNALPLGSGTYVPNASNNMDLVVTGTSMRFPLSNVPETFLVYLAWQGSTPVAFVGSPIVTAVQCTAIGNTLNIVPPVGTTIQGCCYSFIVKTLGLGTNPVLNFSTDKVLPAGNNNVQIRVFQIPNSVSQLSFAL</sequence>
<comment type="similarity">
    <text evidence="1">Belongs to the icosahedral plant coat protein family.</text>
</comment>
<proteinExistence type="inferred from homology"/>
<dbReference type="GO" id="GO:0005198">
    <property type="term" value="F:structural molecule activity"/>
    <property type="evidence" value="ECO:0007669"/>
    <property type="project" value="InterPro"/>
</dbReference>
<evidence type="ECO:0000256" key="1">
    <source>
        <dbReference type="ARBA" id="ARBA00007446"/>
    </source>
</evidence>
<feature type="region of interest" description="Disordered" evidence="3">
    <location>
        <begin position="1"/>
        <end position="33"/>
    </location>
</feature>
<feature type="compositionally biased region" description="Basic residues" evidence="3">
    <location>
        <begin position="1"/>
        <end position="30"/>
    </location>
</feature>
<feature type="domain" description="Icosahedral viral capsid protein S" evidence="4">
    <location>
        <begin position="94"/>
        <end position="273"/>
    </location>
</feature>
<organism evidence="5">
    <name type="scientific">RDHV-like virus SF1</name>
    <dbReference type="NCBI Taxonomy" id="1665420"/>
    <lineage>
        <taxon>Viruses</taxon>
    </lineage>
</organism>
<dbReference type="Gene3D" id="2.60.120.20">
    <property type="match status" value="1"/>
</dbReference>
<keyword evidence="2" id="KW-0946">Virion</keyword>
<name>A0A0H3WJ63_9VIRU</name>
<reference evidence="5" key="1">
    <citation type="submission" date="2015-01" db="EMBL/GenBank/DDBJ databases">
        <title>Sequencing of Viruses in San Francisco Wastewater.</title>
        <authorList>
            <person name="Greninger A.L."/>
            <person name="Kellogg M."/>
            <person name="DeRisi J.L."/>
        </authorList>
    </citation>
    <scope>NUCLEOTIDE SEQUENCE</scope>
    <source>
        <strain evidence="5">SF1</strain>
    </source>
</reference>
<dbReference type="InterPro" id="IPR000937">
    <property type="entry name" value="Capsid_prot_S-dom_vir"/>
</dbReference>
<accession>A0A0H3WJ63</accession>
<evidence type="ECO:0000256" key="3">
    <source>
        <dbReference type="SAM" id="MobiDB-lite"/>
    </source>
</evidence>
<evidence type="ECO:0000313" key="5">
    <source>
        <dbReference type="EMBL" id="AKM12421.1"/>
    </source>
</evidence>